<dbReference type="SMART" id="SM00829">
    <property type="entry name" value="PKS_ER"/>
    <property type="match status" value="1"/>
</dbReference>
<evidence type="ECO:0000259" key="4">
    <source>
        <dbReference type="SMART" id="SM00829"/>
    </source>
</evidence>
<proteinExistence type="inferred from homology"/>
<reference evidence="5" key="1">
    <citation type="submission" date="2020-04" db="EMBL/GenBank/DDBJ databases">
        <title>Draft genome resource of the tomato pathogen Pseudocercospora fuligena.</title>
        <authorList>
            <person name="Zaccaron A."/>
        </authorList>
    </citation>
    <scope>NUCLEOTIDE SEQUENCE</scope>
    <source>
        <strain evidence="5">PF001</strain>
    </source>
</reference>
<dbReference type="InterPro" id="IPR013154">
    <property type="entry name" value="ADH-like_N"/>
</dbReference>
<dbReference type="PANTHER" id="PTHR45348:SF2">
    <property type="entry name" value="ZINC-TYPE ALCOHOL DEHYDROGENASE-LIKE PROTEIN C2E1P3.01"/>
    <property type="match status" value="1"/>
</dbReference>
<dbReference type="GO" id="GO:0016651">
    <property type="term" value="F:oxidoreductase activity, acting on NAD(P)H"/>
    <property type="evidence" value="ECO:0007669"/>
    <property type="project" value="InterPro"/>
</dbReference>
<evidence type="ECO:0000256" key="3">
    <source>
        <dbReference type="ARBA" id="ARBA00023002"/>
    </source>
</evidence>
<dbReference type="Proteomes" id="UP000660729">
    <property type="component" value="Unassembled WGS sequence"/>
</dbReference>
<dbReference type="SUPFAM" id="SSF51735">
    <property type="entry name" value="NAD(P)-binding Rossmann-fold domains"/>
    <property type="match status" value="1"/>
</dbReference>
<dbReference type="InterPro" id="IPR013149">
    <property type="entry name" value="ADH-like_C"/>
</dbReference>
<gene>
    <name evidence="5" type="ORF">HII31_06411</name>
</gene>
<organism evidence="5 6">
    <name type="scientific">Pseudocercospora fuligena</name>
    <dbReference type="NCBI Taxonomy" id="685502"/>
    <lineage>
        <taxon>Eukaryota</taxon>
        <taxon>Fungi</taxon>
        <taxon>Dikarya</taxon>
        <taxon>Ascomycota</taxon>
        <taxon>Pezizomycotina</taxon>
        <taxon>Dothideomycetes</taxon>
        <taxon>Dothideomycetidae</taxon>
        <taxon>Mycosphaerellales</taxon>
        <taxon>Mycosphaerellaceae</taxon>
        <taxon>Pseudocercospora</taxon>
    </lineage>
</organism>
<name>A0A8H6RJX2_9PEZI</name>
<dbReference type="AlphaFoldDB" id="A0A8H6RJX2"/>
<dbReference type="Gene3D" id="3.90.180.10">
    <property type="entry name" value="Medium-chain alcohol dehydrogenases, catalytic domain"/>
    <property type="match status" value="1"/>
</dbReference>
<comment type="subunit">
    <text evidence="2">Monomer.</text>
</comment>
<protein>
    <submittedName>
        <fullName evidence="5">Hps1-dma1 cluster oxidoreductase toxD</fullName>
    </submittedName>
</protein>
<comment type="similarity">
    <text evidence="1">Belongs to the zinc-containing alcohol dehydrogenase family.</text>
</comment>
<comment type="caution">
    <text evidence="5">The sequence shown here is derived from an EMBL/GenBank/DDBJ whole genome shotgun (WGS) entry which is preliminary data.</text>
</comment>
<dbReference type="Pfam" id="PF08240">
    <property type="entry name" value="ADH_N"/>
    <property type="match status" value="1"/>
</dbReference>
<dbReference type="InterPro" id="IPR036291">
    <property type="entry name" value="NAD(P)-bd_dom_sf"/>
</dbReference>
<dbReference type="Gene3D" id="3.40.50.720">
    <property type="entry name" value="NAD(P)-binding Rossmann-like Domain"/>
    <property type="match status" value="1"/>
</dbReference>
<dbReference type="InterPro" id="IPR011032">
    <property type="entry name" value="GroES-like_sf"/>
</dbReference>
<dbReference type="InterPro" id="IPR020843">
    <property type="entry name" value="ER"/>
</dbReference>
<dbReference type="InterPro" id="IPR047122">
    <property type="entry name" value="Trans-enoyl_RdTase-like"/>
</dbReference>
<evidence type="ECO:0000313" key="5">
    <source>
        <dbReference type="EMBL" id="KAF7192379.1"/>
    </source>
</evidence>
<accession>A0A8H6RJX2</accession>
<feature type="domain" description="Enoyl reductase (ER)" evidence="4">
    <location>
        <begin position="8"/>
        <end position="336"/>
    </location>
</feature>
<evidence type="ECO:0000313" key="6">
    <source>
        <dbReference type="Proteomes" id="UP000660729"/>
    </source>
</evidence>
<keyword evidence="3" id="KW-0560">Oxidoreductase</keyword>
<evidence type="ECO:0000256" key="1">
    <source>
        <dbReference type="ARBA" id="ARBA00008072"/>
    </source>
</evidence>
<dbReference type="CDD" id="cd08249">
    <property type="entry name" value="enoyl_reductase_like"/>
    <property type="match status" value="1"/>
</dbReference>
<keyword evidence="6" id="KW-1185">Reference proteome</keyword>
<dbReference type="Pfam" id="PF00107">
    <property type="entry name" value="ADH_zinc_N"/>
    <property type="match status" value="1"/>
</dbReference>
<sequence length="343" mass="36649">MQAIKVTGAGHIEIEDKVPVPVPKDGEILVKIHYVALNPSDWKSIDYFGSSLIGEGVGSDYSGTVVSSRSRDWEVGDRIAGISKGCNAFDFRDGVFAESAVVRGELAVKIPEGVGDEEAATLGIGVSTAGLGLYKEMGLPLPGSVEFGEWVLVYGGSSATGSLAVQFAELSGAKVIATCSSRNFEFVRGLGAIEVFDYNEPGCAEKIRKRTDDQLVYVFDCIGGDLGSKICTNAIGSKGGLNCSIIPSTSYPRGDVRVNRVVAYSIFGEPFQAPGKVVPTMMEDHVFGKMFWRLPERLLAEGKIKTHPSRVGHGLASVFEGLDGMRRGNVSGQKLVYRVWSPA</sequence>
<dbReference type="OrthoDB" id="48317at2759"/>
<evidence type="ECO:0000256" key="2">
    <source>
        <dbReference type="ARBA" id="ARBA00011245"/>
    </source>
</evidence>
<dbReference type="PANTHER" id="PTHR45348">
    <property type="entry name" value="HYPOTHETICAL OXIDOREDUCTASE (EUROFUNG)"/>
    <property type="match status" value="1"/>
</dbReference>
<dbReference type="SUPFAM" id="SSF50129">
    <property type="entry name" value="GroES-like"/>
    <property type="match status" value="1"/>
</dbReference>
<dbReference type="EMBL" id="JABCIY010000148">
    <property type="protein sequence ID" value="KAF7192379.1"/>
    <property type="molecule type" value="Genomic_DNA"/>
</dbReference>